<organism evidence="1 2">
    <name type="scientific">Persea americana</name>
    <name type="common">Avocado</name>
    <dbReference type="NCBI Taxonomy" id="3435"/>
    <lineage>
        <taxon>Eukaryota</taxon>
        <taxon>Viridiplantae</taxon>
        <taxon>Streptophyta</taxon>
        <taxon>Embryophyta</taxon>
        <taxon>Tracheophyta</taxon>
        <taxon>Spermatophyta</taxon>
        <taxon>Magnoliopsida</taxon>
        <taxon>Magnoliidae</taxon>
        <taxon>Laurales</taxon>
        <taxon>Lauraceae</taxon>
        <taxon>Persea</taxon>
    </lineage>
</organism>
<dbReference type="EMBL" id="CM056809">
    <property type="protein sequence ID" value="KAJ8648988.1"/>
    <property type="molecule type" value="Genomic_DNA"/>
</dbReference>
<dbReference type="Proteomes" id="UP001234297">
    <property type="component" value="Chromosome 1"/>
</dbReference>
<reference evidence="1 2" key="1">
    <citation type="journal article" date="2022" name="Hortic Res">
        <title>A haplotype resolved chromosomal level avocado genome allows analysis of novel avocado genes.</title>
        <authorList>
            <person name="Nath O."/>
            <person name="Fletcher S.J."/>
            <person name="Hayward A."/>
            <person name="Shaw L.M."/>
            <person name="Masouleh A.K."/>
            <person name="Furtado A."/>
            <person name="Henry R.J."/>
            <person name="Mitter N."/>
        </authorList>
    </citation>
    <scope>NUCLEOTIDE SEQUENCE [LARGE SCALE GENOMIC DNA]</scope>
    <source>
        <strain evidence="2">cv. Hass</strain>
    </source>
</reference>
<protein>
    <submittedName>
        <fullName evidence="1">Uncharacterized protein</fullName>
    </submittedName>
</protein>
<name>A0ACC2MU83_PERAE</name>
<accession>A0ACC2MU83</accession>
<comment type="caution">
    <text evidence="1">The sequence shown here is derived from an EMBL/GenBank/DDBJ whole genome shotgun (WGS) entry which is preliminary data.</text>
</comment>
<sequence>MREVWIQCFGVPLHGWSVKVSEAIGRKFREVVEVSKDTLDKLNMEFGRVMVKEALGLKSKGKKDEEGHPFVLRGGANYG</sequence>
<gene>
    <name evidence="1" type="ORF">MRB53_002011</name>
</gene>
<evidence type="ECO:0000313" key="2">
    <source>
        <dbReference type="Proteomes" id="UP001234297"/>
    </source>
</evidence>
<proteinExistence type="predicted"/>
<keyword evidence="2" id="KW-1185">Reference proteome</keyword>
<evidence type="ECO:0000313" key="1">
    <source>
        <dbReference type="EMBL" id="KAJ8648988.1"/>
    </source>
</evidence>